<dbReference type="Proteomes" id="UP000241190">
    <property type="component" value="Unassembled WGS sequence"/>
</dbReference>
<gene>
    <name evidence="1" type="ORF">C9J52_19085</name>
</gene>
<evidence type="ECO:0008006" key="3">
    <source>
        <dbReference type="Google" id="ProtNLM"/>
    </source>
</evidence>
<sequence>MFFVQYCHLYHTIFIPSVARGWCDDEFRVVCIITKRNPFDDENHHAMTAAAVEQKRQKKPHTMKKSMKL</sequence>
<dbReference type="EMBL" id="PYOP01000050">
    <property type="protein sequence ID" value="PSW92193.1"/>
    <property type="molecule type" value="Genomic_DNA"/>
</dbReference>
<name>A0ABX5GML7_9GAMM</name>
<keyword evidence="2" id="KW-1185">Reference proteome</keyword>
<protein>
    <recommendedName>
        <fullName evidence="3">Secreted protein</fullName>
    </recommendedName>
</protein>
<proteinExistence type="predicted"/>
<evidence type="ECO:0000313" key="1">
    <source>
        <dbReference type="EMBL" id="PSW92193.1"/>
    </source>
</evidence>
<accession>A0ABX5GML7</accession>
<evidence type="ECO:0000313" key="2">
    <source>
        <dbReference type="Proteomes" id="UP000241190"/>
    </source>
</evidence>
<comment type="caution">
    <text evidence="1">The sequence shown here is derived from an EMBL/GenBank/DDBJ whole genome shotgun (WGS) entry which is preliminary data.</text>
</comment>
<reference evidence="1 2" key="1">
    <citation type="submission" date="2018-03" db="EMBL/GenBank/DDBJ databases">
        <title>Whole genome sequencing of Histamine producing bacteria.</title>
        <authorList>
            <person name="Butler K."/>
        </authorList>
    </citation>
    <scope>NUCLEOTIDE SEQUENCE [LARGE SCALE GENOMIC DNA]</scope>
    <source>
        <strain evidence="1 2">ATCC 51761</strain>
    </source>
</reference>
<organism evidence="1 2">
    <name type="scientific">Photobacterium iliopiscarium</name>
    <dbReference type="NCBI Taxonomy" id="56192"/>
    <lineage>
        <taxon>Bacteria</taxon>
        <taxon>Pseudomonadati</taxon>
        <taxon>Pseudomonadota</taxon>
        <taxon>Gammaproteobacteria</taxon>
        <taxon>Vibrionales</taxon>
        <taxon>Vibrionaceae</taxon>
        <taxon>Photobacterium</taxon>
    </lineage>
</organism>